<feature type="binding site" evidence="12">
    <location>
        <position position="257"/>
    </location>
    <ligand>
        <name>Mg(2+)</name>
        <dbReference type="ChEBI" id="CHEBI:18420"/>
    </ligand>
</feature>
<keyword evidence="8 13" id="KW-0828">Tyrosine catabolism</keyword>
<feature type="binding site" evidence="12">
    <location>
        <position position="204"/>
    </location>
    <ligand>
        <name>Ca(2+)</name>
        <dbReference type="ChEBI" id="CHEBI:29108"/>
    </ligand>
</feature>
<evidence type="ECO:0000256" key="3">
    <source>
        <dbReference type="ARBA" id="ARBA00012094"/>
    </source>
</evidence>
<keyword evidence="4 12" id="KW-0479">Metal-binding</keyword>
<dbReference type="RefSeq" id="XP_013273479.1">
    <property type="nucleotide sequence ID" value="XM_013418025.1"/>
</dbReference>
<keyword evidence="5 13" id="KW-0378">Hydrolase</keyword>
<comment type="pathway">
    <text evidence="1 13">Amino-acid degradation; L-phenylalanine degradation; acetoacetate and fumarate from L-phenylalanine: step 6/6.</text>
</comment>
<feature type="binding site" evidence="11">
    <location>
        <position position="131"/>
    </location>
    <ligand>
        <name>substrate</name>
    </ligand>
</feature>
<feature type="active site" description="Proton acceptor" evidence="10">
    <location>
        <position position="136"/>
    </location>
</feature>
<dbReference type="Gene3D" id="3.90.850.10">
    <property type="entry name" value="Fumarylacetoacetase-like, C-terminal domain"/>
    <property type="match status" value="1"/>
</dbReference>
<feature type="binding site" evidence="11">
    <location>
        <position position="349"/>
    </location>
    <ligand>
        <name>substrate</name>
    </ligand>
</feature>
<dbReference type="Gene3D" id="2.30.30.230">
    <property type="entry name" value="Fumarylacetoacetase, N-terminal domain"/>
    <property type="match status" value="1"/>
</dbReference>
<dbReference type="PANTHER" id="PTHR43069">
    <property type="entry name" value="FUMARYLACETOACETASE"/>
    <property type="match status" value="1"/>
</dbReference>
<evidence type="ECO:0000256" key="2">
    <source>
        <dbReference type="ARBA" id="ARBA00010211"/>
    </source>
</evidence>
<evidence type="ECO:0000259" key="15">
    <source>
        <dbReference type="Pfam" id="PF09298"/>
    </source>
</evidence>
<dbReference type="Pfam" id="PF01557">
    <property type="entry name" value="FAA_hydrolase"/>
    <property type="match status" value="1"/>
</dbReference>
<evidence type="ECO:0000256" key="13">
    <source>
        <dbReference type="RuleBase" id="RU366008"/>
    </source>
</evidence>
<dbReference type="HOGENOM" id="CLU_026207_2_0_1"/>
<dbReference type="NCBIfam" id="TIGR01266">
    <property type="entry name" value="fum_ac_acetase"/>
    <property type="match status" value="1"/>
</dbReference>
<dbReference type="InterPro" id="IPR036663">
    <property type="entry name" value="Fumarylacetoacetase_C_sf"/>
</dbReference>
<evidence type="ECO:0000259" key="14">
    <source>
        <dbReference type="Pfam" id="PF01557"/>
    </source>
</evidence>
<evidence type="ECO:0000256" key="6">
    <source>
        <dbReference type="ARBA" id="ARBA00022837"/>
    </source>
</evidence>
<gene>
    <name evidence="16" type="ORF">Z518_04319</name>
</gene>
<dbReference type="InterPro" id="IPR011234">
    <property type="entry name" value="Fumarylacetoacetase-like_C"/>
</dbReference>
<evidence type="ECO:0000256" key="1">
    <source>
        <dbReference type="ARBA" id="ARBA00004782"/>
    </source>
</evidence>
<evidence type="ECO:0000256" key="8">
    <source>
        <dbReference type="ARBA" id="ARBA00022878"/>
    </source>
</evidence>
<dbReference type="InterPro" id="IPR036462">
    <property type="entry name" value="Fumarylacetoacetase_N_sf"/>
</dbReference>
<dbReference type="OrthoDB" id="9971669at2759"/>
<evidence type="ECO:0000256" key="5">
    <source>
        <dbReference type="ARBA" id="ARBA00022801"/>
    </source>
</evidence>
<comment type="similarity">
    <text evidence="2 13">Belongs to the FAH family.</text>
</comment>
<protein>
    <recommendedName>
        <fullName evidence="3 13">Fumarylacetoacetase</fullName>
        <ecNumber evidence="3 13">3.7.1.2</ecNumber>
    </recommendedName>
    <alternativeName>
        <fullName evidence="13">Fumarylacetoacetate hydrolase</fullName>
    </alternativeName>
</protein>
<feature type="binding site" evidence="12">
    <location>
        <position position="236"/>
    </location>
    <ligand>
        <name>Ca(2+)</name>
        <dbReference type="ChEBI" id="CHEBI:29108"/>
    </ligand>
</feature>
<dbReference type="SUPFAM" id="SSF56529">
    <property type="entry name" value="FAH"/>
    <property type="match status" value="1"/>
</dbReference>
<comment type="cofactor">
    <cofactor evidence="13">
        <name>Mg(2+)</name>
        <dbReference type="ChEBI" id="CHEBI:18420"/>
    </cofactor>
    <cofactor evidence="13">
        <name>Ca(2+)</name>
        <dbReference type="ChEBI" id="CHEBI:29108"/>
    </cofactor>
</comment>
<comment type="catalytic activity">
    <reaction evidence="13">
        <text>4-fumarylacetoacetate + H2O = acetoacetate + fumarate + H(+)</text>
        <dbReference type="Rhea" id="RHEA:10244"/>
        <dbReference type="ChEBI" id="CHEBI:13705"/>
        <dbReference type="ChEBI" id="CHEBI:15377"/>
        <dbReference type="ChEBI" id="CHEBI:15378"/>
        <dbReference type="ChEBI" id="CHEBI:18034"/>
        <dbReference type="ChEBI" id="CHEBI:29806"/>
        <dbReference type="EC" id="3.7.1.2"/>
    </reaction>
</comment>
<keyword evidence="9 13" id="KW-0585">Phenylalanine catabolism</keyword>
<feature type="binding site" evidence="12">
    <location>
        <position position="253"/>
    </location>
    <ligand>
        <name>Mg(2+)</name>
        <dbReference type="ChEBI" id="CHEBI:18420"/>
    </ligand>
</feature>
<organism evidence="16 17">
    <name type="scientific">Rhinocladiella mackenziei CBS 650.93</name>
    <dbReference type="NCBI Taxonomy" id="1442369"/>
    <lineage>
        <taxon>Eukaryota</taxon>
        <taxon>Fungi</taxon>
        <taxon>Dikarya</taxon>
        <taxon>Ascomycota</taxon>
        <taxon>Pezizomycotina</taxon>
        <taxon>Eurotiomycetes</taxon>
        <taxon>Chaetothyriomycetidae</taxon>
        <taxon>Chaetothyriales</taxon>
        <taxon>Herpotrichiellaceae</taxon>
        <taxon>Rhinocladiella</taxon>
    </lineage>
</organism>
<dbReference type="PANTHER" id="PTHR43069:SF2">
    <property type="entry name" value="FUMARYLACETOACETASE"/>
    <property type="match status" value="1"/>
</dbReference>
<dbReference type="GO" id="GO:1902000">
    <property type="term" value="P:homogentisate catabolic process"/>
    <property type="evidence" value="ECO:0007669"/>
    <property type="project" value="TreeGrafter"/>
</dbReference>
<dbReference type="AlphaFoldDB" id="A0A0D2H7G4"/>
<feature type="domain" description="Fumarylacetoacetase-like C-terminal" evidence="14">
    <location>
        <begin position="153"/>
        <end position="415"/>
    </location>
</feature>
<name>A0A0D2H7G4_9EURO</name>
<dbReference type="UniPathway" id="UPA00139">
    <property type="reaction ID" value="UER00341"/>
</dbReference>
<feature type="binding site" evidence="12">
    <location>
        <position position="236"/>
    </location>
    <ligand>
        <name>Mg(2+)</name>
        <dbReference type="ChEBI" id="CHEBI:18420"/>
    </ligand>
</feature>
<accession>A0A0D2H7G4</accession>
<dbReference type="GO" id="GO:0046872">
    <property type="term" value="F:metal ion binding"/>
    <property type="evidence" value="ECO:0007669"/>
    <property type="project" value="UniProtKB-UniRule"/>
</dbReference>
<feature type="binding site" evidence="11">
    <location>
        <position position="243"/>
    </location>
    <ligand>
        <name>substrate</name>
    </ligand>
</feature>
<dbReference type="VEuPathDB" id="FungiDB:Z518_04319"/>
<dbReference type="InterPro" id="IPR015377">
    <property type="entry name" value="Fumarylacetoacetase_N"/>
</dbReference>
<proteinExistence type="inferred from homology"/>
<evidence type="ECO:0000256" key="11">
    <source>
        <dbReference type="PIRSR" id="PIRSR605959-2"/>
    </source>
</evidence>
<feature type="binding site" evidence="11">
    <location>
        <position position="145"/>
    </location>
    <ligand>
        <name>substrate</name>
    </ligand>
</feature>
<dbReference type="GO" id="GO:0006559">
    <property type="term" value="P:L-phenylalanine catabolic process"/>
    <property type="evidence" value="ECO:0007669"/>
    <property type="project" value="UniProtKB-UniRule"/>
</dbReference>
<dbReference type="EMBL" id="KN847477">
    <property type="protein sequence ID" value="KIX06343.1"/>
    <property type="molecule type" value="Genomic_DNA"/>
</dbReference>
<dbReference type="GO" id="GO:0004334">
    <property type="term" value="F:fumarylacetoacetase activity"/>
    <property type="evidence" value="ECO:0007669"/>
    <property type="project" value="UniProtKB-UniRule"/>
</dbReference>
<dbReference type="Proteomes" id="UP000053617">
    <property type="component" value="Unassembled WGS sequence"/>
</dbReference>
<sequence>MASWVPIPEESDFSLQNLPYGVFSTTTAGPRIGIAIGSKVLDLKALVQEHVFEGLNFDATTLEQTTLNAYAALGKDVHGRVRRKLQEILKEDTQLGSLLRDNQPRRERCLIPMNSVKMHLPIVVGDYTDFFIGLHHATNCADFLRPGSDIVQMIPSFWEAPVAYGGRSSSVVVSGTPVHRPKGQYRVNGQAVSGLCQQLDFEVEFAAVIGQGNEFGQAIDVDQAENHIFGFVLLNDWSARDFQKNEFATFTSKNFGTQISPWIVPFEALEPFRTPPTKAGRPLPDYLTQKETNSAYNIPIRATLEVDSQRYHVSECNTKFVVFSFAQMIAHHTRGGCPLRPGDIVATGTMSGPTRPEEGCLLELSRYGTDPYEMAAEGATENKIRRTYLEDGDIVELTAQVQSRDGLGNVGFGACRGEVLPGL</sequence>
<evidence type="ECO:0000256" key="12">
    <source>
        <dbReference type="PIRSR" id="PIRSR605959-3"/>
    </source>
</evidence>
<reference evidence="16 17" key="1">
    <citation type="submission" date="2015-01" db="EMBL/GenBank/DDBJ databases">
        <title>The Genome Sequence of Rhinocladiella mackenzie CBS 650.93.</title>
        <authorList>
            <consortium name="The Broad Institute Genomics Platform"/>
            <person name="Cuomo C."/>
            <person name="de Hoog S."/>
            <person name="Gorbushina A."/>
            <person name="Stielow B."/>
            <person name="Teixiera M."/>
            <person name="Abouelleil A."/>
            <person name="Chapman S.B."/>
            <person name="Priest M."/>
            <person name="Young S.K."/>
            <person name="Wortman J."/>
            <person name="Nusbaum C."/>
            <person name="Birren B."/>
        </authorList>
    </citation>
    <scope>NUCLEOTIDE SEQUENCE [LARGE SCALE GENOMIC DNA]</scope>
    <source>
        <strain evidence="16 17">CBS 650.93</strain>
    </source>
</reference>
<dbReference type="STRING" id="1442369.A0A0D2H7G4"/>
<dbReference type="GO" id="GO:0006572">
    <property type="term" value="P:L-tyrosine catabolic process"/>
    <property type="evidence" value="ECO:0007669"/>
    <property type="project" value="UniProtKB-UniRule"/>
</dbReference>
<evidence type="ECO:0000256" key="10">
    <source>
        <dbReference type="PIRSR" id="PIRSR605959-1"/>
    </source>
</evidence>
<dbReference type="SUPFAM" id="SSF63433">
    <property type="entry name" value="Fumarylacetoacetate hydrolase, FAH, N-terminal domain"/>
    <property type="match status" value="1"/>
</dbReference>
<feature type="binding site" evidence="12">
    <location>
        <position position="129"/>
    </location>
    <ligand>
        <name>Ca(2+)</name>
        <dbReference type="ChEBI" id="CHEBI:29108"/>
    </ligand>
</feature>
<keyword evidence="7 12" id="KW-0460">Magnesium</keyword>
<dbReference type="EC" id="3.7.1.2" evidence="3 13"/>
<feature type="binding site" evidence="12">
    <location>
        <position position="202"/>
    </location>
    <ligand>
        <name>Ca(2+)</name>
        <dbReference type="ChEBI" id="CHEBI:29108"/>
    </ligand>
</feature>
<evidence type="ECO:0000313" key="17">
    <source>
        <dbReference type="Proteomes" id="UP000053617"/>
    </source>
</evidence>
<keyword evidence="6 12" id="KW-0106">Calcium</keyword>
<evidence type="ECO:0000256" key="9">
    <source>
        <dbReference type="ARBA" id="ARBA00023232"/>
    </source>
</evidence>
<dbReference type="Pfam" id="PF09298">
    <property type="entry name" value="FAA_hydrolase_N"/>
    <property type="match status" value="1"/>
</dbReference>
<dbReference type="InterPro" id="IPR005959">
    <property type="entry name" value="Fumarylacetoacetase"/>
</dbReference>
<keyword evidence="17" id="KW-1185">Reference proteome</keyword>
<evidence type="ECO:0000313" key="16">
    <source>
        <dbReference type="EMBL" id="KIX06343.1"/>
    </source>
</evidence>
<feature type="domain" description="Fumarylacetoacetase N-terminal" evidence="15">
    <location>
        <begin position="16"/>
        <end position="121"/>
    </location>
</feature>
<evidence type="ECO:0000256" key="7">
    <source>
        <dbReference type="ARBA" id="ARBA00022842"/>
    </source>
</evidence>
<evidence type="ECO:0000256" key="4">
    <source>
        <dbReference type="ARBA" id="ARBA00022723"/>
    </source>
</evidence>
<dbReference type="GeneID" id="25292390"/>